<keyword evidence="7" id="KW-0472">Membrane</keyword>
<keyword evidence="7" id="KW-1133">Transmembrane helix</keyword>
<dbReference type="Pfam" id="PF02518">
    <property type="entry name" value="HATPase_c"/>
    <property type="match status" value="1"/>
</dbReference>
<dbReference type="Gene3D" id="3.30.565.10">
    <property type="entry name" value="Histidine kinase-like ATPase, C-terminal domain"/>
    <property type="match status" value="1"/>
</dbReference>
<dbReference type="EC" id="2.7.13.3" evidence="2"/>
<evidence type="ECO:0000256" key="4">
    <source>
        <dbReference type="ARBA" id="ARBA00022679"/>
    </source>
</evidence>
<dbReference type="Pfam" id="PF00512">
    <property type="entry name" value="HisKA"/>
    <property type="match status" value="1"/>
</dbReference>
<protein>
    <recommendedName>
        <fullName evidence="2">histidine kinase</fullName>
        <ecNumber evidence="2">2.7.13.3</ecNumber>
    </recommendedName>
</protein>
<keyword evidence="6" id="KW-0902">Two-component regulatory system</keyword>
<reference evidence="9 12" key="3">
    <citation type="submission" date="2018-08" db="EMBL/GenBank/DDBJ databases">
        <title>Complete genome of the Arcobacter marinus type strain JCM 15502.</title>
        <authorList>
            <person name="Miller W.G."/>
            <person name="Yee E."/>
            <person name="Huynh S."/>
            <person name="Parker C.T."/>
        </authorList>
    </citation>
    <scope>NUCLEOTIDE SEQUENCE [LARGE SCALE GENOMIC DNA]</scope>
    <source>
        <strain evidence="9 12">JCM 15502</strain>
    </source>
</reference>
<keyword evidence="5 9" id="KW-0418">Kinase</keyword>
<evidence type="ECO:0000256" key="5">
    <source>
        <dbReference type="ARBA" id="ARBA00022777"/>
    </source>
</evidence>
<dbReference type="InterPro" id="IPR005467">
    <property type="entry name" value="His_kinase_dom"/>
</dbReference>
<keyword evidence="3" id="KW-0597">Phosphoprotein</keyword>
<dbReference type="SUPFAM" id="SSF47384">
    <property type="entry name" value="Homodimeric domain of signal transducing histidine kinase"/>
    <property type="match status" value="1"/>
</dbReference>
<dbReference type="KEGG" id="amar:AMRN_1517"/>
<evidence type="ECO:0000256" key="7">
    <source>
        <dbReference type="SAM" id="Phobius"/>
    </source>
</evidence>
<dbReference type="SUPFAM" id="SSF55874">
    <property type="entry name" value="ATPase domain of HSP90 chaperone/DNA topoisomerase II/histidine kinase"/>
    <property type="match status" value="1"/>
</dbReference>
<dbReference type="AlphaFoldDB" id="A0A347TKX4"/>
<evidence type="ECO:0000259" key="8">
    <source>
        <dbReference type="PROSITE" id="PS50109"/>
    </source>
</evidence>
<dbReference type="RefSeq" id="WP_099310860.1">
    <property type="nucleotide sequence ID" value="NZ_CP032101.1"/>
</dbReference>
<dbReference type="SMART" id="SM00387">
    <property type="entry name" value="HATPase_c"/>
    <property type="match status" value="1"/>
</dbReference>
<accession>A0A347TKX4</accession>
<evidence type="ECO:0000256" key="2">
    <source>
        <dbReference type="ARBA" id="ARBA00012438"/>
    </source>
</evidence>
<dbReference type="PANTHER" id="PTHR45453">
    <property type="entry name" value="PHOSPHATE REGULON SENSOR PROTEIN PHOR"/>
    <property type="match status" value="1"/>
</dbReference>
<dbReference type="Proteomes" id="UP000224740">
    <property type="component" value="Unassembled WGS sequence"/>
</dbReference>
<dbReference type="InterPro" id="IPR036097">
    <property type="entry name" value="HisK_dim/P_sf"/>
</dbReference>
<dbReference type="InterPro" id="IPR003594">
    <property type="entry name" value="HATPase_dom"/>
</dbReference>
<dbReference type="Gene3D" id="1.10.287.130">
    <property type="match status" value="1"/>
</dbReference>
<feature type="domain" description="Histidine kinase" evidence="8">
    <location>
        <begin position="80"/>
        <end position="283"/>
    </location>
</feature>
<reference evidence="11" key="1">
    <citation type="submission" date="2017-09" db="EMBL/GenBank/DDBJ databases">
        <title>Arcobacter canalis sp. nov., a new species isolated from a water canal contaminated with urban sewage.</title>
        <authorList>
            <person name="Perez-Cataluna A."/>
            <person name="Salas-Masso N."/>
            <person name="Figueras M.J."/>
        </authorList>
    </citation>
    <scope>NUCLEOTIDE SEQUENCE [LARGE SCALE GENOMIC DNA]</scope>
    <source>
        <strain evidence="11">CECT 7727</strain>
    </source>
</reference>
<dbReference type="EMBL" id="CP032101">
    <property type="protein sequence ID" value="AXX87252.1"/>
    <property type="molecule type" value="Genomic_DNA"/>
</dbReference>
<reference evidence="10" key="2">
    <citation type="submission" date="2017-09" db="EMBL/GenBank/DDBJ databases">
        <authorList>
            <person name="Perez-Cataluna A."/>
            <person name="Figueras M.J."/>
            <person name="Salas-Masso N."/>
        </authorList>
    </citation>
    <scope>NUCLEOTIDE SEQUENCE</scope>
    <source>
        <strain evidence="10">CECT 7727</strain>
    </source>
</reference>
<evidence type="ECO:0000313" key="10">
    <source>
        <dbReference type="EMBL" id="PHO15510.1"/>
    </source>
</evidence>
<gene>
    <name evidence="9" type="ORF">AMRN_1517</name>
    <name evidence="10" type="ORF">CPH92_06125</name>
</gene>
<proteinExistence type="predicted"/>
<dbReference type="PANTHER" id="PTHR45453:SF1">
    <property type="entry name" value="PHOSPHATE REGULON SENSOR PROTEIN PHOR"/>
    <property type="match status" value="1"/>
</dbReference>
<comment type="catalytic activity">
    <reaction evidence="1">
        <text>ATP + protein L-histidine = ADP + protein N-phospho-L-histidine.</text>
        <dbReference type="EC" id="2.7.13.3"/>
    </reaction>
</comment>
<dbReference type="GO" id="GO:0016036">
    <property type="term" value="P:cellular response to phosphate starvation"/>
    <property type="evidence" value="ECO:0007669"/>
    <property type="project" value="TreeGrafter"/>
</dbReference>
<feature type="transmembrane region" description="Helical" evidence="7">
    <location>
        <begin position="41"/>
        <end position="59"/>
    </location>
</feature>
<dbReference type="SMART" id="SM00388">
    <property type="entry name" value="HisKA"/>
    <property type="match status" value="1"/>
</dbReference>
<dbReference type="GO" id="GO:0000155">
    <property type="term" value="F:phosphorelay sensor kinase activity"/>
    <property type="evidence" value="ECO:0007669"/>
    <property type="project" value="InterPro"/>
</dbReference>
<dbReference type="GO" id="GO:0004721">
    <property type="term" value="F:phosphoprotein phosphatase activity"/>
    <property type="evidence" value="ECO:0007669"/>
    <property type="project" value="TreeGrafter"/>
</dbReference>
<name>A0A347TKX4_9BACT</name>
<keyword evidence="7" id="KW-0812">Transmembrane</keyword>
<evidence type="ECO:0000313" key="11">
    <source>
        <dbReference type="Proteomes" id="UP000224740"/>
    </source>
</evidence>
<evidence type="ECO:0000313" key="9">
    <source>
        <dbReference type="EMBL" id="AXX87252.1"/>
    </source>
</evidence>
<dbReference type="CDD" id="cd00082">
    <property type="entry name" value="HisKA"/>
    <property type="match status" value="1"/>
</dbReference>
<keyword evidence="4" id="KW-0808">Transferase</keyword>
<organism evidence="9 12">
    <name type="scientific">Malaciobacter marinus</name>
    <dbReference type="NCBI Taxonomy" id="505249"/>
    <lineage>
        <taxon>Bacteria</taxon>
        <taxon>Pseudomonadati</taxon>
        <taxon>Campylobacterota</taxon>
        <taxon>Epsilonproteobacteria</taxon>
        <taxon>Campylobacterales</taxon>
        <taxon>Arcobacteraceae</taxon>
        <taxon>Malaciobacter</taxon>
    </lineage>
</organism>
<dbReference type="EMBL" id="NXAO01000025">
    <property type="protein sequence ID" value="PHO15510.1"/>
    <property type="molecule type" value="Genomic_DNA"/>
</dbReference>
<sequence length="293" mass="33974">MNSKIKDFLISISIVFTFTTILTLFMNYILISYFGLNKDNFIIIVLPLLVCSLVLFLALSKSILEPLFKSDENLQKTVKKTLHELNIPVSTIMLNTQMLERKITDEKALKRLERIKKASSDLLKLYEDMEYSIKKEIDNVDKDTFFLYEVVNNSIDKFEDIKKDIRIENNIDKELLLKTDKNGFYKVIDNLLSNAIKYNKSDGYVKIGLKENTILFIENSGNTIDTKYLFDVFDTFFQEDSSKKGFGLGLSIVKEFCDKNKIAINIIPLKDGSRFELNLKKHFFNNLSQDTNI</sequence>
<evidence type="ECO:0000313" key="12">
    <source>
        <dbReference type="Proteomes" id="UP000264693"/>
    </source>
</evidence>
<dbReference type="CDD" id="cd00075">
    <property type="entry name" value="HATPase"/>
    <property type="match status" value="1"/>
</dbReference>
<dbReference type="Proteomes" id="UP000264693">
    <property type="component" value="Chromosome"/>
</dbReference>
<evidence type="ECO:0000256" key="6">
    <source>
        <dbReference type="ARBA" id="ARBA00023012"/>
    </source>
</evidence>
<feature type="transmembrane region" description="Helical" evidence="7">
    <location>
        <begin position="12"/>
        <end position="35"/>
    </location>
</feature>
<dbReference type="GO" id="GO:0005886">
    <property type="term" value="C:plasma membrane"/>
    <property type="evidence" value="ECO:0007669"/>
    <property type="project" value="TreeGrafter"/>
</dbReference>
<keyword evidence="11" id="KW-1185">Reference proteome</keyword>
<evidence type="ECO:0000256" key="1">
    <source>
        <dbReference type="ARBA" id="ARBA00000085"/>
    </source>
</evidence>
<dbReference type="InterPro" id="IPR050351">
    <property type="entry name" value="BphY/WalK/GraS-like"/>
</dbReference>
<evidence type="ECO:0000256" key="3">
    <source>
        <dbReference type="ARBA" id="ARBA00022553"/>
    </source>
</evidence>
<dbReference type="PROSITE" id="PS50109">
    <property type="entry name" value="HIS_KIN"/>
    <property type="match status" value="1"/>
</dbReference>
<dbReference type="InterPro" id="IPR003661">
    <property type="entry name" value="HisK_dim/P_dom"/>
</dbReference>
<dbReference type="InterPro" id="IPR036890">
    <property type="entry name" value="HATPase_C_sf"/>
</dbReference>